<gene>
    <name evidence="1" type="ORF">AVEN_197758_1</name>
</gene>
<dbReference type="EMBL" id="BGPR01164829">
    <property type="protein sequence ID" value="GBM09291.1"/>
    <property type="molecule type" value="Genomic_DNA"/>
</dbReference>
<sequence>SRSGCSRGLGSEDLDDIGEIVNALSCG</sequence>
<reference evidence="1 2" key="1">
    <citation type="journal article" date="2019" name="Sci. Rep.">
        <title>Orb-weaving spider Araneus ventricosus genome elucidates the spidroin gene catalogue.</title>
        <authorList>
            <person name="Kono N."/>
            <person name="Nakamura H."/>
            <person name="Ohtoshi R."/>
            <person name="Moran D.A.P."/>
            <person name="Shinohara A."/>
            <person name="Yoshida Y."/>
            <person name="Fujiwara M."/>
            <person name="Mori M."/>
            <person name="Tomita M."/>
            <person name="Arakawa K."/>
        </authorList>
    </citation>
    <scope>NUCLEOTIDE SEQUENCE [LARGE SCALE GENOMIC DNA]</scope>
</reference>
<comment type="caution">
    <text evidence="1">The sequence shown here is derived from an EMBL/GenBank/DDBJ whole genome shotgun (WGS) entry which is preliminary data.</text>
</comment>
<name>A0A4Y2CXU1_ARAVE</name>
<evidence type="ECO:0000313" key="1">
    <source>
        <dbReference type="EMBL" id="GBM09291.1"/>
    </source>
</evidence>
<dbReference type="Proteomes" id="UP000499080">
    <property type="component" value="Unassembled WGS sequence"/>
</dbReference>
<organism evidence="1 2">
    <name type="scientific">Araneus ventricosus</name>
    <name type="common">Orbweaver spider</name>
    <name type="synonym">Epeira ventricosa</name>
    <dbReference type="NCBI Taxonomy" id="182803"/>
    <lineage>
        <taxon>Eukaryota</taxon>
        <taxon>Metazoa</taxon>
        <taxon>Ecdysozoa</taxon>
        <taxon>Arthropoda</taxon>
        <taxon>Chelicerata</taxon>
        <taxon>Arachnida</taxon>
        <taxon>Araneae</taxon>
        <taxon>Araneomorphae</taxon>
        <taxon>Entelegynae</taxon>
        <taxon>Araneoidea</taxon>
        <taxon>Araneidae</taxon>
        <taxon>Araneus</taxon>
    </lineage>
</organism>
<protein>
    <submittedName>
        <fullName evidence="1">Uncharacterized protein</fullName>
    </submittedName>
</protein>
<keyword evidence="2" id="KW-1185">Reference proteome</keyword>
<evidence type="ECO:0000313" key="2">
    <source>
        <dbReference type="Proteomes" id="UP000499080"/>
    </source>
</evidence>
<accession>A0A4Y2CXU1</accession>
<feature type="non-terminal residue" evidence="1">
    <location>
        <position position="1"/>
    </location>
</feature>
<proteinExistence type="predicted"/>
<dbReference type="AlphaFoldDB" id="A0A4Y2CXU1"/>